<proteinExistence type="predicted"/>
<evidence type="ECO:0000256" key="1">
    <source>
        <dbReference type="SAM" id="MobiDB-lite"/>
    </source>
</evidence>
<feature type="region of interest" description="Disordered" evidence="1">
    <location>
        <begin position="273"/>
        <end position="331"/>
    </location>
</feature>
<feature type="compositionally biased region" description="Basic and acidic residues" evidence="1">
    <location>
        <begin position="308"/>
        <end position="329"/>
    </location>
</feature>
<sequence>AGSVDEHPRVDILQQATLDAEIDPADGIASCEEFSTVLVAQRDESDETKTFGPKPLSGEVTVTRVEDASNPSSVTVVVVEPAIAKTTTSTTASISSVQLSSNADISMSDFDISLTGVPVSNMGPDAGDKFLDLVLQNSEQGFSGLLSTPKKSSSCVSSLPLFTTYSSPVLSTTQESRVLRTPTHFGSAAPVGLITPIKLDLDQEWGGSLAVGDISLSNILDDASSFRAGSEQKYPNVSLPVQLDMSSNDGFMKDGNVADLSFSSLLGDPSFKKEDDSTCGLSPPLSSASQVAPLPSPVSVSGASHAAGGDERERPGEEGRLRGGEEERGSAQLFSEVSRDSFTTKLDVDGSLRGIMASETSLDLVGKFEALAGAAGSAVSRGSGGVQAAGISDSLGEDVTLGMALSQLMVKCREEAVDSHTVKLQSPSAS</sequence>
<protein>
    <submittedName>
        <fullName evidence="2">Uncharacterized protein</fullName>
    </submittedName>
</protein>
<dbReference type="Proteomes" id="UP000271974">
    <property type="component" value="Unassembled WGS sequence"/>
</dbReference>
<dbReference type="EMBL" id="RQTK01000461">
    <property type="protein sequence ID" value="RUS79268.1"/>
    <property type="molecule type" value="Genomic_DNA"/>
</dbReference>
<dbReference type="AlphaFoldDB" id="A0A433TCG8"/>
<accession>A0A433TCG8</accession>
<gene>
    <name evidence="2" type="ORF">EGW08_012955</name>
</gene>
<comment type="caution">
    <text evidence="2">The sequence shown here is derived from an EMBL/GenBank/DDBJ whole genome shotgun (WGS) entry which is preliminary data.</text>
</comment>
<keyword evidence="3" id="KW-1185">Reference proteome</keyword>
<name>A0A433TCG8_ELYCH</name>
<feature type="non-terminal residue" evidence="2">
    <location>
        <position position="1"/>
    </location>
</feature>
<evidence type="ECO:0000313" key="3">
    <source>
        <dbReference type="Proteomes" id="UP000271974"/>
    </source>
</evidence>
<evidence type="ECO:0000313" key="2">
    <source>
        <dbReference type="EMBL" id="RUS79268.1"/>
    </source>
</evidence>
<reference evidence="2 3" key="1">
    <citation type="submission" date="2019-01" db="EMBL/GenBank/DDBJ databases">
        <title>A draft genome assembly of the solar-powered sea slug Elysia chlorotica.</title>
        <authorList>
            <person name="Cai H."/>
            <person name="Li Q."/>
            <person name="Fang X."/>
            <person name="Li J."/>
            <person name="Curtis N.E."/>
            <person name="Altenburger A."/>
            <person name="Shibata T."/>
            <person name="Feng M."/>
            <person name="Maeda T."/>
            <person name="Schwartz J.A."/>
            <person name="Shigenobu S."/>
            <person name="Lundholm N."/>
            <person name="Nishiyama T."/>
            <person name="Yang H."/>
            <person name="Hasebe M."/>
            <person name="Li S."/>
            <person name="Pierce S.K."/>
            <person name="Wang J."/>
        </authorList>
    </citation>
    <scope>NUCLEOTIDE SEQUENCE [LARGE SCALE GENOMIC DNA]</scope>
    <source>
        <strain evidence="2">EC2010</strain>
        <tissue evidence="2">Whole organism of an adult</tissue>
    </source>
</reference>
<organism evidence="2 3">
    <name type="scientific">Elysia chlorotica</name>
    <name type="common">Eastern emerald elysia</name>
    <name type="synonym">Sea slug</name>
    <dbReference type="NCBI Taxonomy" id="188477"/>
    <lineage>
        <taxon>Eukaryota</taxon>
        <taxon>Metazoa</taxon>
        <taxon>Spiralia</taxon>
        <taxon>Lophotrochozoa</taxon>
        <taxon>Mollusca</taxon>
        <taxon>Gastropoda</taxon>
        <taxon>Heterobranchia</taxon>
        <taxon>Euthyneura</taxon>
        <taxon>Panpulmonata</taxon>
        <taxon>Sacoglossa</taxon>
        <taxon>Placobranchoidea</taxon>
        <taxon>Plakobranchidae</taxon>
        <taxon>Elysia</taxon>
    </lineage>
</organism>
<dbReference type="OrthoDB" id="515799at2759"/>